<comment type="catalytic activity">
    <reaction evidence="4 5">
        <text>an acyl phosphate + H2O = a carboxylate + phosphate + H(+)</text>
        <dbReference type="Rhea" id="RHEA:14965"/>
        <dbReference type="ChEBI" id="CHEBI:15377"/>
        <dbReference type="ChEBI" id="CHEBI:15378"/>
        <dbReference type="ChEBI" id="CHEBI:29067"/>
        <dbReference type="ChEBI" id="CHEBI:43474"/>
        <dbReference type="ChEBI" id="CHEBI:59918"/>
        <dbReference type="EC" id="3.6.1.7"/>
    </reaction>
</comment>
<keyword evidence="11" id="KW-1185">Reference proteome</keyword>
<dbReference type="PANTHER" id="PTHR47268:SF4">
    <property type="entry name" value="ACYLPHOSPHATASE"/>
    <property type="match status" value="1"/>
</dbReference>
<evidence type="ECO:0000313" key="9">
    <source>
        <dbReference type="EMBL" id="TLQ49156.1"/>
    </source>
</evidence>
<dbReference type="EMBL" id="VBSP01000003">
    <property type="protein sequence ID" value="TLQ49156.1"/>
    <property type="molecule type" value="Genomic_DNA"/>
</dbReference>
<dbReference type="PROSITE" id="PS51160">
    <property type="entry name" value="ACYLPHOSPHATASE_3"/>
    <property type="match status" value="1"/>
</dbReference>
<evidence type="ECO:0000313" key="11">
    <source>
        <dbReference type="Proteomes" id="UP000823401"/>
    </source>
</evidence>
<evidence type="ECO:0000313" key="10">
    <source>
        <dbReference type="Proteomes" id="UP000306420"/>
    </source>
</evidence>
<accession>A0A5R9EFG8</accession>
<evidence type="ECO:0000256" key="4">
    <source>
        <dbReference type="ARBA" id="ARBA00047645"/>
    </source>
</evidence>
<proteinExistence type="inferred from homology"/>
<dbReference type="RefSeq" id="WP_138403687.1">
    <property type="nucleotide sequence ID" value="NZ_JACCEL010000006.1"/>
</dbReference>
<comment type="similarity">
    <text evidence="1 6">Belongs to the acylphosphatase family.</text>
</comment>
<dbReference type="OrthoDB" id="9808093at2"/>
<reference evidence="8 11" key="2">
    <citation type="submission" date="2020-07" db="EMBL/GenBank/DDBJ databases">
        <title>Facklamia lactis sp. nov., isolated from raw milk.</title>
        <authorList>
            <person name="Doll E.V."/>
            <person name="Huptas C."/>
            <person name="Staib L."/>
            <person name="Wenning M."/>
            <person name="Scherer S."/>
        </authorList>
    </citation>
    <scope>NUCLEOTIDE SEQUENCE [LARGE SCALE GENOMIC DNA]</scope>
    <source>
        <strain evidence="8 11">DSM 104272</strain>
    </source>
</reference>
<evidence type="ECO:0000313" key="8">
    <source>
        <dbReference type="EMBL" id="MBG9977886.1"/>
    </source>
</evidence>
<reference evidence="9 10" key="1">
    <citation type="submission" date="2019-05" db="EMBL/GenBank/DDBJ databases">
        <title>The metagenome of a microbial culture collection derived from dairy environment covers the genomic content of the human microbiome.</title>
        <authorList>
            <person name="Roder T."/>
            <person name="Wuthrich D."/>
            <person name="Sattari Z."/>
            <person name="Von Ah U."/>
            <person name="Bar C."/>
            <person name="Ronchi F."/>
            <person name="Macpherson A.J."/>
            <person name="Ganal-Vonarburg S.C."/>
            <person name="Bruggmann R."/>
            <person name="Vergeres G."/>
        </authorList>
    </citation>
    <scope>NUCLEOTIDE SEQUENCE [LARGE SCALE GENOMIC DNA]</scope>
    <source>
        <strain evidence="9 10">FAM 24227</strain>
    </source>
</reference>
<dbReference type="PANTHER" id="PTHR47268">
    <property type="entry name" value="ACYLPHOSPHATASE"/>
    <property type="match status" value="1"/>
</dbReference>
<dbReference type="AlphaFoldDB" id="A0A5R9EFG8"/>
<dbReference type="Proteomes" id="UP000306420">
    <property type="component" value="Unassembled WGS sequence"/>
</dbReference>
<dbReference type="PROSITE" id="PS00150">
    <property type="entry name" value="ACYLPHOSPHATASE_1"/>
    <property type="match status" value="1"/>
</dbReference>
<dbReference type="InterPro" id="IPR020456">
    <property type="entry name" value="Acylphosphatase"/>
</dbReference>
<dbReference type="InterPro" id="IPR036046">
    <property type="entry name" value="Acylphosphatase-like_dom_sf"/>
</dbReference>
<evidence type="ECO:0000256" key="2">
    <source>
        <dbReference type="ARBA" id="ARBA00012150"/>
    </source>
</evidence>
<feature type="active site" evidence="5">
    <location>
        <position position="18"/>
    </location>
</feature>
<dbReference type="InterPro" id="IPR001792">
    <property type="entry name" value="Acylphosphatase-like_dom"/>
</dbReference>
<dbReference type="SUPFAM" id="SSF54975">
    <property type="entry name" value="Acylphosphatase/BLUF domain-like"/>
    <property type="match status" value="1"/>
</dbReference>
<evidence type="ECO:0000256" key="3">
    <source>
        <dbReference type="ARBA" id="ARBA00015991"/>
    </source>
</evidence>
<feature type="active site" evidence="5">
    <location>
        <position position="36"/>
    </location>
</feature>
<dbReference type="GO" id="GO:0003998">
    <property type="term" value="F:acylphosphatase activity"/>
    <property type="evidence" value="ECO:0007669"/>
    <property type="project" value="UniProtKB-EC"/>
</dbReference>
<evidence type="ECO:0000256" key="5">
    <source>
        <dbReference type="PROSITE-ProRule" id="PRU00520"/>
    </source>
</evidence>
<dbReference type="EMBL" id="JACCEL010000006">
    <property type="protein sequence ID" value="MBG9977886.1"/>
    <property type="molecule type" value="Genomic_DNA"/>
</dbReference>
<evidence type="ECO:0000256" key="1">
    <source>
        <dbReference type="ARBA" id="ARBA00005614"/>
    </source>
</evidence>
<dbReference type="EC" id="3.6.1.7" evidence="2 5"/>
<sequence length="91" mass="10455">MKTTELIVSGRVQGVGFRNYVSQIAKDLNIKGTVRNLSDGDVKIIAQTDDDTLNKMVERIKQPQHQFMKIKDVEIHDLQLDKVYDDFSVVY</sequence>
<keyword evidence="5" id="KW-0378">Hydrolase</keyword>
<dbReference type="Proteomes" id="UP000823401">
    <property type="component" value="Unassembled WGS sequence"/>
</dbReference>
<dbReference type="Gene3D" id="3.30.70.100">
    <property type="match status" value="1"/>
</dbReference>
<organism evidence="9 10">
    <name type="scientific">Ruoffia tabacinasalis</name>
    <dbReference type="NCBI Taxonomy" id="87458"/>
    <lineage>
        <taxon>Bacteria</taxon>
        <taxon>Bacillati</taxon>
        <taxon>Bacillota</taxon>
        <taxon>Bacilli</taxon>
        <taxon>Lactobacillales</taxon>
        <taxon>Aerococcaceae</taxon>
        <taxon>Ruoffia</taxon>
    </lineage>
</organism>
<dbReference type="Pfam" id="PF00708">
    <property type="entry name" value="Acylphosphatase"/>
    <property type="match status" value="1"/>
</dbReference>
<name>A0A5R9EFG8_9LACT</name>
<comment type="caution">
    <text evidence="9">The sequence shown here is derived from an EMBL/GenBank/DDBJ whole genome shotgun (WGS) entry which is preliminary data.</text>
</comment>
<evidence type="ECO:0000256" key="6">
    <source>
        <dbReference type="RuleBase" id="RU004168"/>
    </source>
</evidence>
<feature type="domain" description="Acylphosphatase-like" evidence="7">
    <location>
        <begin position="3"/>
        <end position="91"/>
    </location>
</feature>
<evidence type="ECO:0000259" key="7">
    <source>
        <dbReference type="PROSITE" id="PS51160"/>
    </source>
</evidence>
<protein>
    <recommendedName>
        <fullName evidence="3 5">acylphosphatase</fullName>
        <ecNumber evidence="2 5">3.6.1.7</ecNumber>
    </recommendedName>
</protein>
<dbReference type="InterPro" id="IPR017968">
    <property type="entry name" value="Acylphosphatase_CS"/>
</dbReference>
<gene>
    <name evidence="9" type="ORF">FEZ33_01825</name>
    <name evidence="8" type="ORF">HYQ42_03715</name>
</gene>